<accession>A0A0C3Q1G5</accession>
<evidence type="ECO:0000313" key="3">
    <source>
        <dbReference type="Proteomes" id="UP000054248"/>
    </source>
</evidence>
<dbReference type="AlphaFoldDB" id="A0A0C3Q1G5"/>
<reference evidence="2 3" key="1">
    <citation type="submission" date="2014-04" db="EMBL/GenBank/DDBJ databases">
        <authorList>
            <consortium name="DOE Joint Genome Institute"/>
            <person name="Kuo A."/>
            <person name="Girlanda M."/>
            <person name="Perotto S."/>
            <person name="Kohler A."/>
            <person name="Nagy L.G."/>
            <person name="Floudas D."/>
            <person name="Copeland A."/>
            <person name="Barry K.W."/>
            <person name="Cichocki N."/>
            <person name="Veneault-Fourrey C."/>
            <person name="LaButti K."/>
            <person name="Lindquist E.A."/>
            <person name="Lipzen A."/>
            <person name="Lundell T."/>
            <person name="Morin E."/>
            <person name="Murat C."/>
            <person name="Sun H."/>
            <person name="Tunlid A."/>
            <person name="Henrissat B."/>
            <person name="Grigoriev I.V."/>
            <person name="Hibbett D.S."/>
            <person name="Martin F."/>
            <person name="Nordberg H.P."/>
            <person name="Cantor M.N."/>
            <person name="Hua S.X."/>
        </authorList>
    </citation>
    <scope>NUCLEOTIDE SEQUENCE [LARGE SCALE GENOMIC DNA]</scope>
    <source>
        <strain evidence="2 3">MUT 4182</strain>
    </source>
</reference>
<keyword evidence="3" id="KW-1185">Reference proteome</keyword>
<organism evidence="2 3">
    <name type="scientific">Tulasnella calospora MUT 4182</name>
    <dbReference type="NCBI Taxonomy" id="1051891"/>
    <lineage>
        <taxon>Eukaryota</taxon>
        <taxon>Fungi</taxon>
        <taxon>Dikarya</taxon>
        <taxon>Basidiomycota</taxon>
        <taxon>Agaricomycotina</taxon>
        <taxon>Agaricomycetes</taxon>
        <taxon>Cantharellales</taxon>
        <taxon>Tulasnellaceae</taxon>
        <taxon>Tulasnella</taxon>
    </lineage>
</organism>
<protein>
    <submittedName>
        <fullName evidence="2">Uncharacterized protein</fullName>
    </submittedName>
</protein>
<dbReference type="Proteomes" id="UP000054248">
    <property type="component" value="Unassembled WGS sequence"/>
</dbReference>
<feature type="region of interest" description="Disordered" evidence="1">
    <location>
        <begin position="65"/>
        <end position="99"/>
    </location>
</feature>
<dbReference type="HOGENOM" id="CLU_2322083_0_0_1"/>
<proteinExistence type="predicted"/>
<dbReference type="EMBL" id="KN823579">
    <property type="protein sequence ID" value="KIO16391.1"/>
    <property type="molecule type" value="Genomic_DNA"/>
</dbReference>
<sequence length="99" mass="10970">MFQRVERSKYRSSANCRLPFATFALPDQARRLPVIKTTIPPLLQNVSTLFKISSTFNFASHRLSSVPRSGHPEVNGQRPPIPPKVHLLDGATNSTDGLS</sequence>
<evidence type="ECO:0000256" key="1">
    <source>
        <dbReference type="SAM" id="MobiDB-lite"/>
    </source>
</evidence>
<name>A0A0C3Q1G5_9AGAM</name>
<reference evidence="3" key="2">
    <citation type="submission" date="2015-01" db="EMBL/GenBank/DDBJ databases">
        <title>Evolutionary Origins and Diversification of the Mycorrhizal Mutualists.</title>
        <authorList>
            <consortium name="DOE Joint Genome Institute"/>
            <consortium name="Mycorrhizal Genomics Consortium"/>
            <person name="Kohler A."/>
            <person name="Kuo A."/>
            <person name="Nagy L.G."/>
            <person name="Floudas D."/>
            <person name="Copeland A."/>
            <person name="Barry K.W."/>
            <person name="Cichocki N."/>
            <person name="Veneault-Fourrey C."/>
            <person name="LaButti K."/>
            <person name="Lindquist E.A."/>
            <person name="Lipzen A."/>
            <person name="Lundell T."/>
            <person name="Morin E."/>
            <person name="Murat C."/>
            <person name="Riley R."/>
            <person name="Ohm R."/>
            <person name="Sun H."/>
            <person name="Tunlid A."/>
            <person name="Henrissat B."/>
            <person name="Grigoriev I.V."/>
            <person name="Hibbett D.S."/>
            <person name="Martin F."/>
        </authorList>
    </citation>
    <scope>NUCLEOTIDE SEQUENCE [LARGE SCALE GENOMIC DNA]</scope>
    <source>
        <strain evidence="3">MUT 4182</strain>
    </source>
</reference>
<gene>
    <name evidence="2" type="ORF">M407DRAFT_189390</name>
</gene>
<evidence type="ECO:0000313" key="2">
    <source>
        <dbReference type="EMBL" id="KIO16391.1"/>
    </source>
</evidence>